<evidence type="ECO:0008006" key="12">
    <source>
        <dbReference type="Google" id="ProtNLM"/>
    </source>
</evidence>
<evidence type="ECO:0000259" key="8">
    <source>
        <dbReference type="Pfam" id="PF24760"/>
    </source>
</evidence>
<dbReference type="Pfam" id="PF12894">
    <property type="entry name" value="ANAPC4_WD40"/>
    <property type="match status" value="1"/>
</dbReference>
<dbReference type="GeneID" id="94829290"/>
<dbReference type="InterPro" id="IPR056156">
    <property type="entry name" value="TPR_IF140_C"/>
</dbReference>
<dbReference type="OrthoDB" id="10258787at2759"/>
<evidence type="ECO:0000313" key="10">
    <source>
        <dbReference type="EMBL" id="OHS98354.1"/>
    </source>
</evidence>
<dbReference type="Gene3D" id="1.25.40.470">
    <property type="match status" value="1"/>
</dbReference>
<evidence type="ECO:0000259" key="9">
    <source>
        <dbReference type="Pfam" id="PF24762"/>
    </source>
</evidence>
<gene>
    <name evidence="10" type="ORF">TRFO_08943</name>
</gene>
<dbReference type="GO" id="GO:0005930">
    <property type="term" value="C:axoneme"/>
    <property type="evidence" value="ECO:0007669"/>
    <property type="project" value="TreeGrafter"/>
</dbReference>
<evidence type="ECO:0000256" key="1">
    <source>
        <dbReference type="ARBA" id="ARBA00004138"/>
    </source>
</evidence>
<feature type="domain" description="IFT140 second beta-propeller" evidence="7">
    <location>
        <begin position="327"/>
        <end position="498"/>
    </location>
</feature>
<dbReference type="VEuPathDB" id="TrichDB:TRFO_08943"/>
<dbReference type="Proteomes" id="UP000179807">
    <property type="component" value="Unassembled WGS sequence"/>
</dbReference>
<dbReference type="PANTHER" id="PTHR15722">
    <property type="entry name" value="IFT140/172-RELATED"/>
    <property type="match status" value="1"/>
</dbReference>
<dbReference type="GO" id="GO:0036064">
    <property type="term" value="C:ciliary basal body"/>
    <property type="evidence" value="ECO:0007669"/>
    <property type="project" value="TreeGrafter"/>
</dbReference>
<reference evidence="10" key="1">
    <citation type="submission" date="2016-10" db="EMBL/GenBank/DDBJ databases">
        <authorList>
            <person name="Benchimol M."/>
            <person name="Almeida L.G."/>
            <person name="Vasconcelos A.T."/>
            <person name="Perreira-Neves A."/>
            <person name="Rosa I.A."/>
            <person name="Tasca T."/>
            <person name="Bogo M.R."/>
            <person name="de Souza W."/>
        </authorList>
    </citation>
    <scope>NUCLEOTIDE SEQUENCE [LARGE SCALE GENOMIC DNA]</scope>
    <source>
        <strain evidence="10">K</strain>
    </source>
</reference>
<proteinExistence type="predicted"/>
<comment type="caution">
    <text evidence="10">The sequence shown here is derived from an EMBL/GenBank/DDBJ whole genome shotgun (WGS) entry which is preliminary data.</text>
</comment>
<dbReference type="SUPFAM" id="SSF50978">
    <property type="entry name" value="WD40 repeat-like"/>
    <property type="match status" value="2"/>
</dbReference>
<dbReference type="InterPro" id="IPR015943">
    <property type="entry name" value="WD40/YVTN_repeat-like_dom_sf"/>
</dbReference>
<dbReference type="Gene3D" id="2.130.10.10">
    <property type="entry name" value="YVTN repeat-like/Quinoprotein amine dehydrogenase"/>
    <property type="match status" value="1"/>
</dbReference>
<protein>
    <recommendedName>
        <fullName evidence="12">Anaphase-promoting complex subunit 4 WD40 domain-containing protein</fullName>
    </recommendedName>
</protein>
<name>A0A1J4JGT1_9EUKA</name>
<evidence type="ECO:0000256" key="4">
    <source>
        <dbReference type="ARBA" id="ARBA00023069"/>
    </source>
</evidence>
<dbReference type="PANTHER" id="PTHR15722:SF7">
    <property type="entry name" value="INTRAFLAGELLAR TRANSPORT PROTEIN 140 HOMOLOG"/>
    <property type="match status" value="1"/>
</dbReference>
<keyword evidence="5" id="KW-0966">Cell projection</keyword>
<dbReference type="AlphaFoldDB" id="A0A1J4JGT1"/>
<keyword evidence="11" id="KW-1185">Reference proteome</keyword>
<dbReference type="Pfam" id="PF23385">
    <property type="entry name" value="Beta-prop_IFT140_2nd"/>
    <property type="match status" value="1"/>
</dbReference>
<dbReference type="InterPro" id="IPR036322">
    <property type="entry name" value="WD40_repeat_dom_sf"/>
</dbReference>
<dbReference type="Pfam" id="PF24762">
    <property type="entry name" value="TPR_IF140-IFT172"/>
    <property type="match status" value="1"/>
</dbReference>
<keyword evidence="4" id="KW-0969">Cilium</keyword>
<feature type="domain" description="Anaphase-promoting complex subunit 4-like WD40" evidence="6">
    <location>
        <begin position="5"/>
        <end position="89"/>
    </location>
</feature>
<evidence type="ECO:0000256" key="2">
    <source>
        <dbReference type="ARBA" id="ARBA00022574"/>
    </source>
</evidence>
<dbReference type="GO" id="GO:0035721">
    <property type="term" value="P:intraciliary retrograde transport"/>
    <property type="evidence" value="ECO:0007669"/>
    <property type="project" value="TreeGrafter"/>
</dbReference>
<dbReference type="InterPro" id="IPR056155">
    <property type="entry name" value="Beta-prop_IFT140_2nd"/>
</dbReference>
<accession>A0A1J4JGT1</accession>
<dbReference type="InterPro" id="IPR024977">
    <property type="entry name" value="Apc4-like_WD40_dom"/>
</dbReference>
<evidence type="ECO:0000259" key="7">
    <source>
        <dbReference type="Pfam" id="PF23385"/>
    </source>
</evidence>
<feature type="domain" description="IF140/IFT172/WDR19 TPR" evidence="9">
    <location>
        <begin position="819"/>
        <end position="1034"/>
    </location>
</feature>
<keyword evidence="2" id="KW-0853">WD repeat</keyword>
<evidence type="ECO:0000313" key="11">
    <source>
        <dbReference type="Proteomes" id="UP000179807"/>
    </source>
</evidence>
<dbReference type="Pfam" id="PF24760">
    <property type="entry name" value="TPR_IF140_C"/>
    <property type="match status" value="1"/>
</dbReference>
<dbReference type="InterPro" id="IPR056168">
    <property type="entry name" value="TPR_IF140/IFT172/WDR19"/>
</dbReference>
<dbReference type="GO" id="GO:0030991">
    <property type="term" value="C:intraciliary transport particle A"/>
    <property type="evidence" value="ECO:0007669"/>
    <property type="project" value="TreeGrafter"/>
</dbReference>
<keyword evidence="3" id="KW-0677">Repeat</keyword>
<comment type="subcellular location">
    <subcellularLocation>
        <location evidence="1">Cell projection</location>
        <location evidence="1">Cilium</location>
    </subcellularLocation>
</comment>
<organism evidence="10 11">
    <name type="scientific">Tritrichomonas foetus</name>
    <dbReference type="NCBI Taxonomy" id="1144522"/>
    <lineage>
        <taxon>Eukaryota</taxon>
        <taxon>Metamonada</taxon>
        <taxon>Parabasalia</taxon>
        <taxon>Tritrichomonadida</taxon>
        <taxon>Tritrichomonadidae</taxon>
        <taxon>Tritrichomonas</taxon>
    </lineage>
</organism>
<evidence type="ECO:0000256" key="3">
    <source>
        <dbReference type="ARBA" id="ARBA00022737"/>
    </source>
</evidence>
<dbReference type="EMBL" id="MLAK01001060">
    <property type="protein sequence ID" value="OHS98354.1"/>
    <property type="molecule type" value="Genomic_DNA"/>
</dbReference>
<evidence type="ECO:0000259" key="6">
    <source>
        <dbReference type="Pfam" id="PF12894"/>
    </source>
</evidence>
<sequence>MLDAAWSNFSETCAIIDFNHEIKIFDNKGSEINFTNNINKNITSIAWSFCSDTLAFGSSDGNLYLLDFQTQHINKKQINSSITKIFWNKAQELIGIITKENEISVLKSNFTLIFSHTLEFQIENSIFINDCDIFVNNKDGELFYIKKDSIAFLTTLLTPIHEIVLCHNKKNILTISNDNILTIFSLQNDTFKKENQMKLRNGLFSKIAEINNDHFCFSIDDTISIMNYNHEKPINLVIRQNDPIVSFHYFKFCHKLAAISCKGKLCIWKINKNNFSVQLIRKFDSKLENVKTIWSSVSLSLLTITKDNFYTFTKIPKIRFISSDHFNVVQSDAKTLIINSSKRFYTNYAIEKMKYSMNHLLIASKSSCKIFNHSCQCENEFSVKSNIIEIFGTRIFVIFNKTMEIRDINGTIKNSIDLDIKGIVLKSALNGKYLALISSEFDIKIFDISKLTPLIVSEGNVSNYVKSSIISSIGVSRGGFCVSISTKSPNKKNRPILYSPQVSTAFELNYVGKLMWDCESSNFFAIQTESEIISFLINNDLSYIRVKNLPISPDRVLLKVCSPRFIHSALNVTNSSVCSQLFPFLSLLEEVQPNSKRLFILLLLYLKSNEDEKAMKLIENITEKEILNDFLQENNKLNLLETKDKQIQRNSKQTFSERMHYAFINGNLSTMYSDFTEQSPEIRKWYGRYAEVSDFKSAALSHYSLGNHLIETVRVLCRENRFDEAKRYVDNCADKGVKCYFARFLITFINSREIPNTCINSEDFTTSLDWSDNEGIDIQKLSNFTTNFNPFVSKNKLDNGTQKPDENIFHQKRAIENYIINLLCKAERFGMAFEFAVSKNRLDDVTKLSVSAPKNIVCKAARVYEKRGTVSTAIHLYLRSGAISRAVKLIFDTCSYEYLSLFQAQIQQSGNEEVLLKCAQYFENQQNYQNAMNYYGFAKQIEKVQELCEKYPLSISESLVKYLIKTPNEKIGKLLESQQAYLSAAQVYTTLNMKSDAMKMLILLDDIDKVIKFANLIKIPSCYELAADYISKKNPKCKSLHFQTAVDFYYKNESNGKVALLYEKTAKTEIDSAQNYEKALELLQKSNQILAMSDFPDKRKIIERILQKIRWVEMYLEATNAKPELMKALCHSLLLTRNVEDIIRKEDIIFLLIQNMVSNEDYFGAQKLLENLRQNGVDLEFFMEKDSIRRIYYAAGCQELLDFSDDFSLIGDNITESETDTY</sequence>
<evidence type="ECO:0000256" key="5">
    <source>
        <dbReference type="ARBA" id="ARBA00023273"/>
    </source>
</evidence>
<dbReference type="RefSeq" id="XP_068351491.1">
    <property type="nucleotide sequence ID" value="XM_068494586.1"/>
</dbReference>
<feature type="domain" description="IF140 C-terminal TPR" evidence="8">
    <location>
        <begin position="1059"/>
        <end position="1173"/>
    </location>
</feature>